<sequence>MVALVRRQTGRSLCFILSDEQGIFLSSGCSAKGSAVRTTHLYNAFSINGEPGYKWRKITQMYWFICQERKIHLVVPEMYFR</sequence>
<proteinExistence type="evidence at transcript level"/>
<evidence type="ECO:0000313" key="1">
    <source>
        <dbReference type="EMBL" id="ACF83795.1"/>
    </source>
</evidence>
<protein>
    <submittedName>
        <fullName evidence="1">Uncharacterized protein</fullName>
    </submittedName>
</protein>
<accession>B4FNV2</accession>
<reference evidence="1" key="1">
    <citation type="journal article" date="2009" name="PLoS Genet.">
        <title>Sequencing, mapping, and analysis of 27,455 maize full-length cDNAs.</title>
        <authorList>
            <person name="Soderlund C."/>
            <person name="Descour A."/>
            <person name="Kudrna D."/>
            <person name="Bomhoff M."/>
            <person name="Boyd L."/>
            <person name="Currie J."/>
            <person name="Angelova A."/>
            <person name="Collura K."/>
            <person name="Wissotski M."/>
            <person name="Ashley E."/>
            <person name="Morrow D."/>
            <person name="Fernandes J."/>
            <person name="Walbot V."/>
            <person name="Yu Y."/>
        </authorList>
    </citation>
    <scope>NUCLEOTIDE SEQUENCE</scope>
    <source>
        <strain evidence="1">B73</strain>
    </source>
</reference>
<organism evidence="1">
    <name type="scientific">Zea mays</name>
    <name type="common">Maize</name>
    <dbReference type="NCBI Taxonomy" id="4577"/>
    <lineage>
        <taxon>Eukaryota</taxon>
        <taxon>Viridiplantae</taxon>
        <taxon>Streptophyta</taxon>
        <taxon>Embryophyta</taxon>
        <taxon>Tracheophyta</taxon>
        <taxon>Spermatophyta</taxon>
        <taxon>Magnoliopsida</taxon>
        <taxon>Liliopsida</taxon>
        <taxon>Poales</taxon>
        <taxon>Poaceae</taxon>
        <taxon>PACMAD clade</taxon>
        <taxon>Panicoideae</taxon>
        <taxon>Andropogonodae</taxon>
        <taxon>Andropogoneae</taxon>
        <taxon>Tripsacinae</taxon>
        <taxon>Zea</taxon>
    </lineage>
</organism>
<name>B4FNV2_MAIZE</name>
<dbReference type="AlphaFoldDB" id="B4FNV2"/>
<dbReference type="EMBL" id="BT038790">
    <property type="protein sequence ID" value="ACF83795.1"/>
    <property type="molecule type" value="mRNA"/>
</dbReference>